<dbReference type="Pfam" id="PF13639">
    <property type="entry name" value="zf-RING_2"/>
    <property type="match status" value="1"/>
</dbReference>
<reference evidence="6" key="1">
    <citation type="submission" date="2013-04" db="EMBL/GenBank/DDBJ databases">
        <authorList>
            <person name="Qu J."/>
            <person name="Murali S.C."/>
            <person name="Bandaranaike D."/>
            <person name="Bellair M."/>
            <person name="Blankenburg K."/>
            <person name="Chao H."/>
            <person name="Dinh H."/>
            <person name="Doddapaneni H."/>
            <person name="Downs B."/>
            <person name="Dugan-Rocha S."/>
            <person name="Elkadiri S."/>
            <person name="Gnanaolivu R.D."/>
            <person name="Hernandez B."/>
            <person name="Javaid M."/>
            <person name="Jayaseelan J.C."/>
            <person name="Lee S."/>
            <person name="Li M."/>
            <person name="Ming W."/>
            <person name="Munidasa M."/>
            <person name="Muniz J."/>
            <person name="Nguyen L."/>
            <person name="Ongeri F."/>
            <person name="Osuji N."/>
            <person name="Pu L.-L."/>
            <person name="Puazo M."/>
            <person name="Qu C."/>
            <person name="Quiroz J."/>
            <person name="Raj R."/>
            <person name="Weissenberger G."/>
            <person name="Xin Y."/>
            <person name="Zou X."/>
            <person name="Han Y."/>
            <person name="Richards S."/>
            <person name="Worley K."/>
            <person name="Muzny D."/>
            <person name="Gibbs R."/>
        </authorList>
    </citation>
    <scope>NUCLEOTIDE SEQUENCE</scope>
    <source>
        <strain evidence="6">Sampled in the wild</strain>
    </source>
</reference>
<name>A0A8K0K9A6_LADFU</name>
<dbReference type="Gene3D" id="3.30.40.10">
    <property type="entry name" value="Zinc/RING finger domain, C3HC4 (zinc finger)"/>
    <property type="match status" value="1"/>
</dbReference>
<organism evidence="6 7">
    <name type="scientific">Ladona fulva</name>
    <name type="common">Scarce chaser dragonfly</name>
    <name type="synonym">Libellula fulva</name>
    <dbReference type="NCBI Taxonomy" id="123851"/>
    <lineage>
        <taxon>Eukaryota</taxon>
        <taxon>Metazoa</taxon>
        <taxon>Ecdysozoa</taxon>
        <taxon>Arthropoda</taxon>
        <taxon>Hexapoda</taxon>
        <taxon>Insecta</taxon>
        <taxon>Pterygota</taxon>
        <taxon>Palaeoptera</taxon>
        <taxon>Odonata</taxon>
        <taxon>Epiprocta</taxon>
        <taxon>Anisoptera</taxon>
        <taxon>Libelluloidea</taxon>
        <taxon>Libellulidae</taxon>
        <taxon>Ladona</taxon>
    </lineage>
</organism>
<keyword evidence="1 3" id="KW-0863">Zinc-finger</keyword>
<proteinExistence type="predicted"/>
<evidence type="ECO:0000256" key="1">
    <source>
        <dbReference type="ARBA" id="ARBA00022771"/>
    </source>
</evidence>
<evidence type="ECO:0000256" key="4">
    <source>
        <dbReference type="SAM" id="Coils"/>
    </source>
</evidence>
<dbReference type="GO" id="GO:0008270">
    <property type="term" value="F:zinc ion binding"/>
    <property type="evidence" value="ECO:0007669"/>
    <property type="project" value="UniProtKB-KW"/>
</dbReference>
<dbReference type="SUPFAM" id="SSF57850">
    <property type="entry name" value="RING/U-box"/>
    <property type="match status" value="1"/>
</dbReference>
<comment type="caution">
    <text evidence="6">The sequence shown here is derived from an EMBL/GenBank/DDBJ whole genome shotgun (WGS) entry which is preliminary data.</text>
</comment>
<evidence type="ECO:0000256" key="3">
    <source>
        <dbReference type="PROSITE-ProRule" id="PRU00175"/>
    </source>
</evidence>
<keyword evidence="7" id="KW-1185">Reference proteome</keyword>
<sequence>MHRNNVAILISHRIQLISTKLGGYDRTLPKFYYMFHGQAIMHLTCAICSDLITATNCTFVTECGHLFHYSCVLRWLDKNVIRDLEQELLSANSAISSMKGHLNVHYKRIEELRAENKVLRDQLEGLQKIVNETTSEDVGFLSASFGSPTESRFLPAFSSALKRFSTDLSRKRLYRSCITGNPKSKRRRRSNR</sequence>
<reference evidence="6" key="2">
    <citation type="submission" date="2017-10" db="EMBL/GenBank/DDBJ databases">
        <title>Ladona fulva Genome sequencing and assembly.</title>
        <authorList>
            <person name="Murali S."/>
            <person name="Richards S."/>
            <person name="Bandaranaike D."/>
            <person name="Bellair M."/>
            <person name="Blankenburg K."/>
            <person name="Chao H."/>
            <person name="Dinh H."/>
            <person name="Doddapaneni H."/>
            <person name="Dugan-Rocha S."/>
            <person name="Elkadiri S."/>
            <person name="Gnanaolivu R."/>
            <person name="Hernandez B."/>
            <person name="Skinner E."/>
            <person name="Javaid M."/>
            <person name="Lee S."/>
            <person name="Li M."/>
            <person name="Ming W."/>
            <person name="Munidasa M."/>
            <person name="Muniz J."/>
            <person name="Nguyen L."/>
            <person name="Hughes D."/>
            <person name="Osuji N."/>
            <person name="Pu L.-L."/>
            <person name="Puazo M."/>
            <person name="Qu C."/>
            <person name="Quiroz J."/>
            <person name="Raj R."/>
            <person name="Weissenberger G."/>
            <person name="Xin Y."/>
            <person name="Zou X."/>
            <person name="Han Y."/>
            <person name="Worley K."/>
            <person name="Muzny D."/>
            <person name="Gibbs R."/>
        </authorList>
    </citation>
    <scope>NUCLEOTIDE SEQUENCE</scope>
    <source>
        <strain evidence="6">Sampled in the wild</strain>
    </source>
</reference>
<dbReference type="EMBL" id="KZ308510">
    <property type="protein sequence ID" value="KAG8230761.1"/>
    <property type="molecule type" value="Genomic_DNA"/>
</dbReference>
<dbReference type="PROSITE" id="PS50089">
    <property type="entry name" value="ZF_RING_2"/>
    <property type="match status" value="1"/>
</dbReference>
<keyword evidence="1 3" id="KW-0479">Metal-binding</keyword>
<accession>A0A8K0K9A6</accession>
<feature type="coiled-coil region" evidence="4">
    <location>
        <begin position="102"/>
        <end position="136"/>
    </location>
</feature>
<keyword evidence="4" id="KW-0175">Coiled coil</keyword>
<dbReference type="InterPro" id="IPR001841">
    <property type="entry name" value="Znf_RING"/>
</dbReference>
<keyword evidence="2" id="KW-0862">Zinc</keyword>
<evidence type="ECO:0000256" key="2">
    <source>
        <dbReference type="ARBA" id="ARBA00022833"/>
    </source>
</evidence>
<dbReference type="InterPro" id="IPR013083">
    <property type="entry name" value="Znf_RING/FYVE/PHD"/>
</dbReference>
<dbReference type="AlphaFoldDB" id="A0A8K0K9A6"/>
<feature type="domain" description="RING-type" evidence="5">
    <location>
        <begin position="45"/>
        <end position="75"/>
    </location>
</feature>
<dbReference type="OrthoDB" id="8062037at2759"/>
<dbReference type="Proteomes" id="UP000792457">
    <property type="component" value="Unassembled WGS sequence"/>
</dbReference>
<protein>
    <recommendedName>
        <fullName evidence="5">RING-type domain-containing protein</fullName>
    </recommendedName>
</protein>
<evidence type="ECO:0000313" key="7">
    <source>
        <dbReference type="Proteomes" id="UP000792457"/>
    </source>
</evidence>
<evidence type="ECO:0000259" key="5">
    <source>
        <dbReference type="PROSITE" id="PS50089"/>
    </source>
</evidence>
<gene>
    <name evidence="6" type="ORF">J437_LFUL008842</name>
</gene>
<evidence type="ECO:0000313" key="6">
    <source>
        <dbReference type="EMBL" id="KAG8230761.1"/>
    </source>
</evidence>